<sequence length="452" mass="49553">MNSLYLYVLVLSLIFTPFFVNNFLPFFNSITSSSSSDNNEYSTLFDAIASVNPKAPLNSGKNHTPPSGSRGSSTSCQVWDVACSEAVLSLARKPENVEWIKGLRRKIHENPELAFEEYETSKLVRTELDRMEIEYRYPLAKTGVEWEHKSKVAGKMHACGHDAHVAMLVGAAKILKNREHHLKGTVILLFQPAEEAGNGAKRMIGDGALEDVEAIFAVHVSHEHPTAIIGSRPGPLLAGCGFFRAVISGRKGLASDPHNSVDPILAASAAVISLQGIVSRESNPLDSQVVSVTSFNGGNNLNMIPDTVVIGGTFRAFSNASFYNLLQRIQEVVVEQASVFRCSTTVDFFEKDSTIYPPTVNDDHMYEHVKKVATDLLGPTNFRVVPPMMGAEDFSFYTEIVPAAFYYIGVRNETLGSIHTGHSPYFMIDEDVLPIGAAVHASIAERYLNERG</sequence>
<dbReference type="PANTHER" id="PTHR11014">
    <property type="entry name" value="PEPTIDASE M20 FAMILY MEMBER"/>
    <property type="match status" value="1"/>
</dbReference>
<dbReference type="InterPro" id="IPR044757">
    <property type="entry name" value="ILR1-like_Hyd"/>
</dbReference>
<dbReference type="InterPro" id="IPR036264">
    <property type="entry name" value="Bact_exopeptidase_dim_dom"/>
</dbReference>
<dbReference type="EMBL" id="JABEZX010000009">
    <property type="protein sequence ID" value="MBA0566168.1"/>
    <property type="molecule type" value="Genomic_DNA"/>
</dbReference>
<gene>
    <name evidence="7" type="ORF">Golob_011011</name>
</gene>
<feature type="transmembrane region" description="Helical" evidence="5">
    <location>
        <begin position="6"/>
        <end position="27"/>
    </location>
</feature>
<comment type="similarity">
    <text evidence="1">Belongs to the peptidase M20 family.</text>
</comment>
<dbReference type="Pfam" id="PF07687">
    <property type="entry name" value="M20_dimer"/>
    <property type="match status" value="1"/>
</dbReference>
<dbReference type="Pfam" id="PF01546">
    <property type="entry name" value="Peptidase_M20"/>
    <property type="match status" value="1"/>
</dbReference>
<evidence type="ECO:0000256" key="5">
    <source>
        <dbReference type="SAM" id="Phobius"/>
    </source>
</evidence>
<keyword evidence="3" id="KW-0378">Hydrolase</keyword>
<proteinExistence type="inferred from homology"/>
<dbReference type="CDD" id="cd08017">
    <property type="entry name" value="M20_IAA_Hyd"/>
    <property type="match status" value="1"/>
</dbReference>
<dbReference type="Gene3D" id="3.40.630.10">
    <property type="entry name" value="Zn peptidases"/>
    <property type="match status" value="3"/>
</dbReference>
<dbReference type="GO" id="GO:0016787">
    <property type="term" value="F:hydrolase activity"/>
    <property type="evidence" value="ECO:0007669"/>
    <property type="project" value="UniProtKB-KW"/>
</dbReference>
<dbReference type="InterPro" id="IPR011650">
    <property type="entry name" value="Peptidase_M20_dimer"/>
</dbReference>
<accession>A0A7J8MN70</accession>
<dbReference type="GO" id="GO:0009850">
    <property type="term" value="P:auxin metabolic process"/>
    <property type="evidence" value="ECO:0007669"/>
    <property type="project" value="InterPro"/>
</dbReference>
<dbReference type="AlphaFoldDB" id="A0A7J8MN70"/>
<evidence type="ECO:0000256" key="3">
    <source>
        <dbReference type="ARBA" id="ARBA00022801"/>
    </source>
</evidence>
<keyword evidence="5" id="KW-0472">Membrane</keyword>
<dbReference type="PANTHER" id="PTHR11014:SF62">
    <property type="entry name" value="IAA-AMINO ACID HYDROLASE ILR1-LIKE 6"/>
    <property type="match status" value="1"/>
</dbReference>
<keyword evidence="8" id="KW-1185">Reference proteome</keyword>
<reference evidence="7 8" key="1">
    <citation type="journal article" date="2019" name="Genome Biol. Evol.">
        <title>Insights into the evolution of the New World diploid cottons (Gossypium, subgenus Houzingenia) based on genome sequencing.</title>
        <authorList>
            <person name="Grover C.E."/>
            <person name="Arick M.A. 2nd"/>
            <person name="Thrash A."/>
            <person name="Conover J.L."/>
            <person name="Sanders W.S."/>
            <person name="Peterson D.G."/>
            <person name="Frelichowski J.E."/>
            <person name="Scheffler J.A."/>
            <person name="Scheffler B.E."/>
            <person name="Wendel J.F."/>
        </authorList>
    </citation>
    <scope>NUCLEOTIDE SEQUENCE [LARGE SCALE GENOMIC DNA]</scope>
    <source>
        <strain evidence="7">157</strain>
        <tissue evidence="7">Leaf</tissue>
    </source>
</reference>
<keyword evidence="5" id="KW-1133">Transmembrane helix</keyword>
<dbReference type="FunFam" id="3.30.70.360:FF:000001">
    <property type="entry name" value="N-acetyldiaminopimelate deacetylase"/>
    <property type="match status" value="1"/>
</dbReference>
<comment type="caution">
    <text evidence="7">The sequence shown here is derived from an EMBL/GenBank/DDBJ whole genome shotgun (WGS) entry which is preliminary data.</text>
</comment>
<evidence type="ECO:0000256" key="1">
    <source>
        <dbReference type="ARBA" id="ARBA00006153"/>
    </source>
</evidence>
<dbReference type="NCBIfam" id="TIGR01891">
    <property type="entry name" value="amidohydrolases"/>
    <property type="match status" value="1"/>
</dbReference>
<dbReference type="SUPFAM" id="SSF55031">
    <property type="entry name" value="Bacterial exopeptidase dimerisation domain"/>
    <property type="match status" value="1"/>
</dbReference>
<keyword evidence="5" id="KW-0812">Transmembrane</keyword>
<feature type="domain" description="Peptidase M20 dimerisation" evidence="6">
    <location>
        <begin position="243"/>
        <end position="335"/>
    </location>
</feature>
<evidence type="ECO:0000313" key="8">
    <source>
        <dbReference type="Proteomes" id="UP000593572"/>
    </source>
</evidence>
<evidence type="ECO:0000313" key="7">
    <source>
        <dbReference type="EMBL" id="MBA0566168.1"/>
    </source>
</evidence>
<dbReference type="SUPFAM" id="SSF53187">
    <property type="entry name" value="Zn-dependent exopeptidases"/>
    <property type="match status" value="1"/>
</dbReference>
<keyword evidence="2" id="KW-0732">Signal</keyword>
<evidence type="ECO:0000256" key="2">
    <source>
        <dbReference type="ARBA" id="ARBA00022729"/>
    </source>
</evidence>
<name>A0A7J8MN70_9ROSI</name>
<protein>
    <recommendedName>
        <fullName evidence="6">Peptidase M20 dimerisation domain-containing protein</fullName>
    </recommendedName>
</protein>
<dbReference type="GO" id="GO:0009694">
    <property type="term" value="P:jasmonic acid metabolic process"/>
    <property type="evidence" value="ECO:0007669"/>
    <property type="project" value="TreeGrafter"/>
</dbReference>
<evidence type="ECO:0000256" key="4">
    <source>
        <dbReference type="ARBA" id="ARBA00023211"/>
    </source>
</evidence>
<dbReference type="Proteomes" id="UP000593572">
    <property type="component" value="Unassembled WGS sequence"/>
</dbReference>
<keyword evidence="4" id="KW-0464">Manganese</keyword>
<organism evidence="7 8">
    <name type="scientific">Gossypium lobatum</name>
    <dbReference type="NCBI Taxonomy" id="34289"/>
    <lineage>
        <taxon>Eukaryota</taxon>
        <taxon>Viridiplantae</taxon>
        <taxon>Streptophyta</taxon>
        <taxon>Embryophyta</taxon>
        <taxon>Tracheophyta</taxon>
        <taxon>Spermatophyta</taxon>
        <taxon>Magnoliopsida</taxon>
        <taxon>eudicotyledons</taxon>
        <taxon>Gunneridae</taxon>
        <taxon>Pentapetalae</taxon>
        <taxon>rosids</taxon>
        <taxon>malvids</taxon>
        <taxon>Malvales</taxon>
        <taxon>Malvaceae</taxon>
        <taxon>Malvoideae</taxon>
        <taxon>Gossypium</taxon>
    </lineage>
</organism>
<dbReference type="InterPro" id="IPR017439">
    <property type="entry name" value="Amidohydrolase"/>
</dbReference>
<evidence type="ECO:0000259" key="6">
    <source>
        <dbReference type="Pfam" id="PF07687"/>
    </source>
</evidence>
<dbReference type="InterPro" id="IPR002933">
    <property type="entry name" value="Peptidase_M20"/>
</dbReference>